<evidence type="ECO:0000313" key="2">
    <source>
        <dbReference type="Proteomes" id="UP001194468"/>
    </source>
</evidence>
<comment type="caution">
    <text evidence="1">The sequence shown here is derived from an EMBL/GenBank/DDBJ whole genome shotgun (WGS) entry which is preliminary data.</text>
</comment>
<reference evidence="1" key="2">
    <citation type="journal article" date="2020" name="Nat. Commun.">
        <title>Large-scale genome sequencing of mycorrhizal fungi provides insights into the early evolution of symbiotic traits.</title>
        <authorList>
            <person name="Miyauchi S."/>
            <person name="Kiss E."/>
            <person name="Kuo A."/>
            <person name="Drula E."/>
            <person name="Kohler A."/>
            <person name="Sanchez-Garcia M."/>
            <person name="Morin E."/>
            <person name="Andreopoulos B."/>
            <person name="Barry K.W."/>
            <person name="Bonito G."/>
            <person name="Buee M."/>
            <person name="Carver A."/>
            <person name="Chen C."/>
            <person name="Cichocki N."/>
            <person name="Clum A."/>
            <person name="Culley D."/>
            <person name="Crous P.W."/>
            <person name="Fauchery L."/>
            <person name="Girlanda M."/>
            <person name="Hayes R.D."/>
            <person name="Keri Z."/>
            <person name="LaButti K."/>
            <person name="Lipzen A."/>
            <person name="Lombard V."/>
            <person name="Magnuson J."/>
            <person name="Maillard F."/>
            <person name="Murat C."/>
            <person name="Nolan M."/>
            <person name="Ohm R.A."/>
            <person name="Pangilinan J."/>
            <person name="Pereira M.F."/>
            <person name="Perotto S."/>
            <person name="Peter M."/>
            <person name="Pfister S."/>
            <person name="Riley R."/>
            <person name="Sitrit Y."/>
            <person name="Stielow J.B."/>
            <person name="Szollosi G."/>
            <person name="Zifcakova L."/>
            <person name="Stursova M."/>
            <person name="Spatafora J.W."/>
            <person name="Tedersoo L."/>
            <person name="Vaario L.M."/>
            <person name="Yamada A."/>
            <person name="Yan M."/>
            <person name="Wang P."/>
            <person name="Xu J."/>
            <person name="Bruns T."/>
            <person name="Baldrian P."/>
            <person name="Vilgalys R."/>
            <person name="Dunand C."/>
            <person name="Henrissat B."/>
            <person name="Grigoriev I.V."/>
            <person name="Hibbett D."/>
            <person name="Nagy L.G."/>
            <person name="Martin F.M."/>
        </authorList>
    </citation>
    <scope>NUCLEOTIDE SEQUENCE</scope>
    <source>
        <strain evidence="1">BED1</strain>
    </source>
</reference>
<organism evidence="1 2">
    <name type="scientific">Boletus edulis BED1</name>
    <dbReference type="NCBI Taxonomy" id="1328754"/>
    <lineage>
        <taxon>Eukaryota</taxon>
        <taxon>Fungi</taxon>
        <taxon>Dikarya</taxon>
        <taxon>Basidiomycota</taxon>
        <taxon>Agaricomycotina</taxon>
        <taxon>Agaricomycetes</taxon>
        <taxon>Agaricomycetidae</taxon>
        <taxon>Boletales</taxon>
        <taxon>Boletineae</taxon>
        <taxon>Boletaceae</taxon>
        <taxon>Boletoideae</taxon>
        <taxon>Boletus</taxon>
    </lineage>
</organism>
<proteinExistence type="predicted"/>
<dbReference type="AlphaFoldDB" id="A0AAD4BPZ0"/>
<evidence type="ECO:0000313" key="1">
    <source>
        <dbReference type="EMBL" id="KAF8436298.1"/>
    </source>
</evidence>
<keyword evidence="2" id="KW-1185">Reference proteome</keyword>
<reference evidence="1" key="1">
    <citation type="submission" date="2019-10" db="EMBL/GenBank/DDBJ databases">
        <authorList>
            <consortium name="DOE Joint Genome Institute"/>
            <person name="Kuo A."/>
            <person name="Miyauchi S."/>
            <person name="Kiss E."/>
            <person name="Drula E."/>
            <person name="Kohler A."/>
            <person name="Sanchez-Garcia M."/>
            <person name="Andreopoulos B."/>
            <person name="Barry K.W."/>
            <person name="Bonito G."/>
            <person name="Buee M."/>
            <person name="Carver A."/>
            <person name="Chen C."/>
            <person name="Cichocki N."/>
            <person name="Clum A."/>
            <person name="Culley D."/>
            <person name="Crous P.W."/>
            <person name="Fauchery L."/>
            <person name="Girlanda M."/>
            <person name="Hayes R."/>
            <person name="Keri Z."/>
            <person name="LaButti K."/>
            <person name="Lipzen A."/>
            <person name="Lombard V."/>
            <person name="Magnuson J."/>
            <person name="Maillard F."/>
            <person name="Morin E."/>
            <person name="Murat C."/>
            <person name="Nolan M."/>
            <person name="Ohm R."/>
            <person name="Pangilinan J."/>
            <person name="Pereira M."/>
            <person name="Perotto S."/>
            <person name="Peter M."/>
            <person name="Riley R."/>
            <person name="Sitrit Y."/>
            <person name="Stielow B."/>
            <person name="Szollosi G."/>
            <person name="Zifcakova L."/>
            <person name="Stursova M."/>
            <person name="Spatafora J.W."/>
            <person name="Tedersoo L."/>
            <person name="Vaario L.-M."/>
            <person name="Yamada A."/>
            <person name="Yan M."/>
            <person name="Wang P."/>
            <person name="Xu J."/>
            <person name="Bruns T."/>
            <person name="Baldrian P."/>
            <person name="Vilgalys R."/>
            <person name="Henrissat B."/>
            <person name="Grigoriev I.V."/>
            <person name="Hibbett D."/>
            <person name="Nagy L.G."/>
            <person name="Martin F.M."/>
        </authorList>
    </citation>
    <scope>NUCLEOTIDE SEQUENCE</scope>
    <source>
        <strain evidence="1">BED1</strain>
    </source>
</reference>
<dbReference type="EMBL" id="WHUW01000022">
    <property type="protein sequence ID" value="KAF8436298.1"/>
    <property type="molecule type" value="Genomic_DNA"/>
</dbReference>
<protein>
    <submittedName>
        <fullName evidence="1">Uncharacterized protein</fullName>
    </submittedName>
</protein>
<name>A0AAD4BPZ0_BOLED</name>
<gene>
    <name evidence="1" type="ORF">L210DRAFT_539408</name>
</gene>
<dbReference type="Proteomes" id="UP001194468">
    <property type="component" value="Unassembled WGS sequence"/>
</dbReference>
<accession>A0AAD4BPZ0</accession>
<sequence>MYVVLVRQSLHVLLKADRWRYLRSATETNIMNSCRFMPFAVCSRRHQVNVLQPWPAGTLSKKPTLTFFFPLILAVTAATTVIAPPSPNSCQVTEKTPTMPHAMAPLGSLHSPSSSLSCQGVAIQYYRRDSTRPPNITRQLSNVVSGLSFSSSNNGVEWTQNVVTCESLT</sequence>